<dbReference type="PANTHER" id="PTHR43201">
    <property type="entry name" value="ACYL-COA SYNTHETASE"/>
    <property type="match status" value="1"/>
</dbReference>
<dbReference type="InterPro" id="IPR025110">
    <property type="entry name" value="AMP-bd_C"/>
</dbReference>
<feature type="domain" description="AMP-dependent synthetase/ligase" evidence="3">
    <location>
        <begin position="23"/>
        <end position="360"/>
    </location>
</feature>
<dbReference type="PROSITE" id="PS00455">
    <property type="entry name" value="AMP_BINDING"/>
    <property type="match status" value="1"/>
</dbReference>
<accession>A0A1E3SQX0</accession>
<reference evidence="6" key="1">
    <citation type="submission" date="2016-09" db="EMBL/GenBank/DDBJ databases">
        <authorList>
            <person name="Greninger A.L."/>
            <person name="Jerome K.R."/>
            <person name="Mcnair B."/>
            <person name="Wallis C."/>
            <person name="Fang F."/>
        </authorList>
    </citation>
    <scope>NUCLEOTIDE SEQUENCE [LARGE SCALE GENOMIC DNA]</scope>
    <source>
        <strain evidence="6">BC1_M4</strain>
    </source>
</reference>
<comment type="similarity">
    <text evidence="1">Belongs to the ATP-dependent AMP-binding enzyme family.</text>
</comment>
<dbReference type="GO" id="GO:0031956">
    <property type="term" value="F:medium-chain fatty acid-CoA ligase activity"/>
    <property type="evidence" value="ECO:0007669"/>
    <property type="project" value="TreeGrafter"/>
</dbReference>
<sequence length="533" mass="59355">MGAWPVQLDGFPTRTDSVLRYLLERNAQEAADEVSVKFESGVVWTRRDCRDAAFAAANQLRALGVRQGDRVAILLPNGEDFVRAWWGVVCLGATIVPINPVLRGPMLDRVLARAELVAVIVDDQRASQLDAATNAPALRIHPSQLRGHDRSAPELQRPIEPWDTFALILTSGTTGPSKLVSVSYMFFVFGAMSFFVAEGFDKHDVFLVDLPMFHMAALCYLGGSLVTRTQVAVRTRPALDRYWEVAREVGATGAILLSTMTSQLVIAPSRPAEREHHLRTVLMSPMPADPTAFRQRFGIAKIFTTFGMSEAPSVFRGDGDGVSDLKGYVGRLYPGYQARLVDEFDVEVEAGRPGELIIRADLPWVISPCYFGDPAGTATAWRNGWFHSGDVMRLDSRGDYYFVDRAKDALRRRGEMISAFEVEVVVVDHPRVRETACVAVPSDSGVDDEVKVWIVTEDDKPVNFEELLRYCHGRLPYYMVPRYFEVIAELPKTPTQRVQKNVLRARGNGPGTWDREAHGFSVTRHGLKSVART</sequence>
<protein>
    <recommendedName>
        <fullName evidence="7">ATP-dependent acyl-CoA ligase</fullName>
    </recommendedName>
</protein>
<dbReference type="GO" id="GO:0006631">
    <property type="term" value="P:fatty acid metabolic process"/>
    <property type="evidence" value="ECO:0007669"/>
    <property type="project" value="TreeGrafter"/>
</dbReference>
<dbReference type="InterPro" id="IPR045851">
    <property type="entry name" value="AMP-bd_C_sf"/>
</dbReference>
<dbReference type="STRING" id="243061.AWC25_16595"/>
<dbReference type="PANTHER" id="PTHR43201:SF5">
    <property type="entry name" value="MEDIUM-CHAIN ACYL-COA LIGASE ACSF2, MITOCHONDRIAL"/>
    <property type="match status" value="1"/>
</dbReference>
<gene>
    <name evidence="5" type="ORF">BHQ21_19760</name>
</gene>
<comment type="caution">
    <text evidence="5">The sequence shown here is derived from an EMBL/GenBank/DDBJ whole genome shotgun (WGS) entry which is preliminary data.</text>
</comment>
<proteinExistence type="inferred from homology"/>
<dbReference type="Gene3D" id="3.40.50.12780">
    <property type="entry name" value="N-terminal domain of ligase-like"/>
    <property type="match status" value="1"/>
</dbReference>
<dbReference type="Gene3D" id="3.30.300.30">
    <property type="match status" value="1"/>
</dbReference>
<dbReference type="EMBL" id="MIHC01000039">
    <property type="protein sequence ID" value="ODR03898.1"/>
    <property type="molecule type" value="Genomic_DNA"/>
</dbReference>
<dbReference type="InterPro" id="IPR000873">
    <property type="entry name" value="AMP-dep_synth/lig_dom"/>
</dbReference>
<evidence type="ECO:0000256" key="1">
    <source>
        <dbReference type="ARBA" id="ARBA00006432"/>
    </source>
</evidence>
<evidence type="ECO:0000259" key="3">
    <source>
        <dbReference type="Pfam" id="PF00501"/>
    </source>
</evidence>
<evidence type="ECO:0000259" key="4">
    <source>
        <dbReference type="Pfam" id="PF13193"/>
    </source>
</evidence>
<keyword evidence="2" id="KW-0436">Ligase</keyword>
<organism evidence="5 6">
    <name type="scientific">Mycobacterium sherrisii</name>
    <dbReference type="NCBI Taxonomy" id="243061"/>
    <lineage>
        <taxon>Bacteria</taxon>
        <taxon>Bacillati</taxon>
        <taxon>Actinomycetota</taxon>
        <taxon>Actinomycetes</taxon>
        <taxon>Mycobacteriales</taxon>
        <taxon>Mycobacteriaceae</taxon>
        <taxon>Mycobacterium</taxon>
        <taxon>Mycobacterium simiae complex</taxon>
    </lineage>
</organism>
<keyword evidence="6" id="KW-1185">Reference proteome</keyword>
<dbReference type="InterPro" id="IPR020845">
    <property type="entry name" value="AMP-binding_CS"/>
</dbReference>
<dbReference type="SUPFAM" id="SSF56801">
    <property type="entry name" value="Acetyl-CoA synthetase-like"/>
    <property type="match status" value="1"/>
</dbReference>
<evidence type="ECO:0008006" key="7">
    <source>
        <dbReference type="Google" id="ProtNLM"/>
    </source>
</evidence>
<dbReference type="Proteomes" id="UP000094224">
    <property type="component" value="Unassembled WGS sequence"/>
</dbReference>
<dbReference type="Pfam" id="PF00501">
    <property type="entry name" value="AMP-binding"/>
    <property type="match status" value="1"/>
</dbReference>
<name>A0A1E3SQX0_9MYCO</name>
<dbReference type="InterPro" id="IPR042099">
    <property type="entry name" value="ANL_N_sf"/>
</dbReference>
<dbReference type="Pfam" id="PF13193">
    <property type="entry name" value="AMP-binding_C"/>
    <property type="match status" value="1"/>
</dbReference>
<evidence type="ECO:0000313" key="6">
    <source>
        <dbReference type="Proteomes" id="UP000094224"/>
    </source>
</evidence>
<dbReference type="AlphaFoldDB" id="A0A1E3SQX0"/>
<evidence type="ECO:0000256" key="2">
    <source>
        <dbReference type="ARBA" id="ARBA00022598"/>
    </source>
</evidence>
<feature type="domain" description="AMP-binding enzyme C-terminal" evidence="4">
    <location>
        <begin position="421"/>
        <end position="495"/>
    </location>
</feature>
<evidence type="ECO:0000313" key="5">
    <source>
        <dbReference type="EMBL" id="ODR03898.1"/>
    </source>
</evidence>